<dbReference type="RefSeq" id="WP_098997617.1">
    <property type="nucleotide sequence ID" value="NZ_CP077153.1"/>
</dbReference>
<dbReference type="Pfam" id="PF00550">
    <property type="entry name" value="PP-binding"/>
    <property type="match status" value="1"/>
</dbReference>
<dbReference type="SUPFAM" id="SSF47336">
    <property type="entry name" value="ACP-like"/>
    <property type="match status" value="1"/>
</dbReference>
<dbReference type="AlphaFoldDB" id="A0A2C6C1U6"/>
<dbReference type="PROSITE" id="PS00012">
    <property type="entry name" value="PHOSPHOPANTETHEINE"/>
    <property type="match status" value="1"/>
</dbReference>
<gene>
    <name evidence="4" type="ORF">CBG56_08760</name>
</gene>
<dbReference type="Gene3D" id="1.10.1200.10">
    <property type="entry name" value="ACP-like"/>
    <property type="match status" value="1"/>
</dbReference>
<dbReference type="InterPro" id="IPR006162">
    <property type="entry name" value="Ppantetheine_attach_site"/>
</dbReference>
<evidence type="ECO:0000256" key="1">
    <source>
        <dbReference type="ARBA" id="ARBA00022450"/>
    </source>
</evidence>
<name>A0A2C6C1U6_FUSNP</name>
<dbReference type="Proteomes" id="UP000224507">
    <property type="component" value="Unassembled WGS sequence"/>
</dbReference>
<dbReference type="InterPro" id="IPR009081">
    <property type="entry name" value="PP-bd_ACP"/>
</dbReference>
<organism evidence="4 5">
    <name type="scientific">Fusobacterium nucleatum subsp. polymorphum</name>
    <name type="common">Fusobacterium polymorphum</name>
    <dbReference type="NCBI Taxonomy" id="76857"/>
    <lineage>
        <taxon>Bacteria</taxon>
        <taxon>Fusobacteriati</taxon>
        <taxon>Fusobacteriota</taxon>
        <taxon>Fusobacteriia</taxon>
        <taxon>Fusobacteriales</taxon>
        <taxon>Fusobacteriaceae</taxon>
        <taxon>Fusobacterium</taxon>
    </lineage>
</organism>
<sequence length="98" mass="11447">MTMNKENIIKKVTDIIQKESQLEFTIKIDDNLSDIGINSLNFIKMIVRLEEAFDIEFPDEVLEYDKFNTISEVATYINNFLLNNKKIISQEEVNKENG</sequence>
<reference evidence="4 5" key="1">
    <citation type="submission" date="2017-06" db="EMBL/GenBank/DDBJ databases">
        <title>Draft genome sequence of Fusobacterium nucleatum subsp. polymorphum KCOM 1274 (=ChDC F309).</title>
        <authorList>
            <person name="Kook J.-K."/>
            <person name="Park S.-N."/>
            <person name="Lim Y.K."/>
            <person name="Roh H."/>
        </authorList>
    </citation>
    <scope>NUCLEOTIDE SEQUENCE [LARGE SCALE GENOMIC DNA]</scope>
    <source>
        <strain evidence="5">KCOM 1274 (ChDC F309)</strain>
    </source>
</reference>
<evidence type="ECO:0000313" key="5">
    <source>
        <dbReference type="Proteomes" id="UP000224507"/>
    </source>
</evidence>
<feature type="domain" description="Carrier" evidence="3">
    <location>
        <begin position="3"/>
        <end position="81"/>
    </location>
</feature>
<proteinExistence type="predicted"/>
<comment type="caution">
    <text evidence="4">The sequence shown here is derived from an EMBL/GenBank/DDBJ whole genome shotgun (WGS) entry which is preliminary data.</text>
</comment>
<evidence type="ECO:0000259" key="3">
    <source>
        <dbReference type="PROSITE" id="PS50075"/>
    </source>
</evidence>
<evidence type="ECO:0000313" key="4">
    <source>
        <dbReference type="EMBL" id="PHI11898.1"/>
    </source>
</evidence>
<dbReference type="InterPro" id="IPR036736">
    <property type="entry name" value="ACP-like_sf"/>
</dbReference>
<evidence type="ECO:0000256" key="2">
    <source>
        <dbReference type="ARBA" id="ARBA00022553"/>
    </source>
</evidence>
<dbReference type="EMBL" id="NIRO01000011">
    <property type="protein sequence ID" value="PHI11898.1"/>
    <property type="molecule type" value="Genomic_DNA"/>
</dbReference>
<keyword evidence="1" id="KW-0596">Phosphopantetheine</keyword>
<protein>
    <recommendedName>
        <fullName evidence="3">Carrier domain-containing protein</fullName>
    </recommendedName>
</protein>
<keyword evidence="2" id="KW-0597">Phosphoprotein</keyword>
<accession>A0A2C6C1U6</accession>
<dbReference type="PROSITE" id="PS50075">
    <property type="entry name" value="CARRIER"/>
    <property type="match status" value="1"/>
</dbReference>